<dbReference type="Proteomes" id="UP000272025">
    <property type="component" value="Unassembled WGS sequence"/>
</dbReference>
<name>A0A3N2Q6H9_SODAK</name>
<feature type="region of interest" description="Disordered" evidence="1">
    <location>
        <begin position="68"/>
        <end position="93"/>
    </location>
</feature>
<evidence type="ECO:0000313" key="2">
    <source>
        <dbReference type="EMBL" id="ROT42268.1"/>
    </source>
</evidence>
<dbReference type="AlphaFoldDB" id="A0A3N2Q6H9"/>
<accession>A0A3N2Q6H9</accession>
<feature type="region of interest" description="Disordered" evidence="1">
    <location>
        <begin position="276"/>
        <end position="309"/>
    </location>
</feature>
<gene>
    <name evidence="2" type="ORF">SODALDRAFT_354396</name>
</gene>
<proteinExistence type="predicted"/>
<dbReference type="EMBL" id="ML119051">
    <property type="protein sequence ID" value="ROT42268.1"/>
    <property type="molecule type" value="Genomic_DNA"/>
</dbReference>
<evidence type="ECO:0000313" key="3">
    <source>
        <dbReference type="Proteomes" id="UP000272025"/>
    </source>
</evidence>
<dbReference type="RefSeq" id="XP_028470074.1">
    <property type="nucleotide sequence ID" value="XM_028613720.1"/>
</dbReference>
<protein>
    <submittedName>
        <fullName evidence="2">Uncharacterized protein</fullName>
    </submittedName>
</protein>
<keyword evidence="3" id="KW-1185">Reference proteome</keyword>
<reference evidence="2 3" key="1">
    <citation type="journal article" date="2018" name="Mol. Ecol.">
        <title>The obligate alkalophilic soda-lake fungus Sodiomyces alkalinus has shifted to a protein diet.</title>
        <authorList>
            <person name="Grum-Grzhimaylo A.A."/>
            <person name="Falkoski D.L."/>
            <person name="van den Heuvel J."/>
            <person name="Valero-Jimenez C.A."/>
            <person name="Min B."/>
            <person name="Choi I.G."/>
            <person name="Lipzen A."/>
            <person name="Daum C.G."/>
            <person name="Aanen D.K."/>
            <person name="Tsang A."/>
            <person name="Henrissat B."/>
            <person name="Bilanenko E.N."/>
            <person name="de Vries R.P."/>
            <person name="van Kan J.A.L."/>
            <person name="Grigoriev I.V."/>
            <person name="Debets A.J.M."/>
        </authorList>
    </citation>
    <scope>NUCLEOTIDE SEQUENCE [LARGE SCALE GENOMIC DNA]</scope>
    <source>
        <strain evidence="2 3">F11</strain>
    </source>
</reference>
<organism evidence="2 3">
    <name type="scientific">Sodiomyces alkalinus (strain CBS 110278 / VKM F-3762 / F11)</name>
    <name type="common">Alkaliphilic filamentous fungus</name>
    <dbReference type="NCBI Taxonomy" id="1314773"/>
    <lineage>
        <taxon>Eukaryota</taxon>
        <taxon>Fungi</taxon>
        <taxon>Dikarya</taxon>
        <taxon>Ascomycota</taxon>
        <taxon>Pezizomycotina</taxon>
        <taxon>Sordariomycetes</taxon>
        <taxon>Hypocreomycetidae</taxon>
        <taxon>Glomerellales</taxon>
        <taxon>Plectosphaerellaceae</taxon>
        <taxon>Sodiomyces</taxon>
    </lineage>
</organism>
<sequence length="309" mass="34561">MCCLGTQASCVESRKGTRRVFEKRAFVLDVASRVQSSRGRRLKPAELEEKEFGVEALDLNQNAIHEVTSDSEKGDVWDNSSGRHGEKVTKQMARKKEDDCKVWEELNDRRAGERLDGTTGIEPRVPANRDIRRIQNWDGTIFVSDRRDAVQSTDGSPTDSRKHHCFDDDQLQTSVLKPNIAPSFSSPGMEFLRGQLGSRPMDCLQALAWSRLSHRCCEGRNNHWLSCYSPSMNGSYVASHATTDNTDQGPPSSSKNNAIKEAGVWCLDWLPETQDSDGDNISSHPKHGIKHQPQSISSPDILVNIEQNN</sequence>
<dbReference type="GeneID" id="39582198"/>
<evidence type="ECO:0000256" key="1">
    <source>
        <dbReference type="SAM" id="MobiDB-lite"/>
    </source>
</evidence>